<feature type="non-terminal residue" evidence="4">
    <location>
        <position position="1"/>
    </location>
</feature>
<organism evidence="4 5">
    <name type="scientific">Kibdelosporangium lantanae</name>
    <dbReference type="NCBI Taxonomy" id="1497396"/>
    <lineage>
        <taxon>Bacteria</taxon>
        <taxon>Bacillati</taxon>
        <taxon>Actinomycetota</taxon>
        <taxon>Actinomycetes</taxon>
        <taxon>Pseudonocardiales</taxon>
        <taxon>Pseudonocardiaceae</taxon>
        <taxon>Kibdelosporangium</taxon>
    </lineage>
</organism>
<keyword evidence="3" id="KW-0720">Serine protease</keyword>
<keyword evidence="1 4" id="KW-0645">Protease</keyword>
<name>A0ABW3MJA2_9PSEU</name>
<reference evidence="5" key="1">
    <citation type="journal article" date="2019" name="Int. J. Syst. Evol. Microbiol.">
        <title>The Global Catalogue of Microorganisms (GCM) 10K type strain sequencing project: providing services to taxonomists for standard genome sequencing and annotation.</title>
        <authorList>
            <consortium name="The Broad Institute Genomics Platform"/>
            <consortium name="The Broad Institute Genome Sequencing Center for Infectious Disease"/>
            <person name="Wu L."/>
            <person name="Ma J."/>
        </authorList>
    </citation>
    <scope>NUCLEOTIDE SEQUENCE [LARGE SCALE GENOMIC DNA]</scope>
    <source>
        <strain evidence="5">JCM 31486</strain>
    </source>
</reference>
<dbReference type="PANTHER" id="PTHR10381">
    <property type="entry name" value="ATP-DEPENDENT CLP PROTEASE PROTEOLYTIC SUBUNIT"/>
    <property type="match status" value="1"/>
</dbReference>
<dbReference type="InterPro" id="IPR029045">
    <property type="entry name" value="ClpP/crotonase-like_dom_sf"/>
</dbReference>
<evidence type="ECO:0000256" key="1">
    <source>
        <dbReference type="ARBA" id="ARBA00022670"/>
    </source>
</evidence>
<sequence>IAIRAEALGRMKRRVAEITASRTGQPLERILADGERDRWFTAEEARAYGFVDHVVDSV</sequence>
<protein>
    <submittedName>
        <fullName evidence="4">ClpP family protease</fullName>
    </submittedName>
</protein>
<evidence type="ECO:0000313" key="5">
    <source>
        <dbReference type="Proteomes" id="UP001597045"/>
    </source>
</evidence>
<dbReference type="InterPro" id="IPR023562">
    <property type="entry name" value="ClpP/TepA"/>
</dbReference>
<dbReference type="GO" id="GO:0008233">
    <property type="term" value="F:peptidase activity"/>
    <property type="evidence" value="ECO:0007669"/>
    <property type="project" value="UniProtKB-KW"/>
</dbReference>
<dbReference type="SUPFAM" id="SSF52096">
    <property type="entry name" value="ClpP/crotonase"/>
    <property type="match status" value="1"/>
</dbReference>
<dbReference type="GO" id="GO:0006508">
    <property type="term" value="P:proteolysis"/>
    <property type="evidence" value="ECO:0007669"/>
    <property type="project" value="UniProtKB-KW"/>
</dbReference>
<dbReference type="Proteomes" id="UP001597045">
    <property type="component" value="Unassembled WGS sequence"/>
</dbReference>
<dbReference type="PANTHER" id="PTHR10381:SF70">
    <property type="entry name" value="ATP-DEPENDENT CLP PROTEASE PROTEOLYTIC SUBUNIT"/>
    <property type="match status" value="1"/>
</dbReference>
<evidence type="ECO:0000256" key="2">
    <source>
        <dbReference type="ARBA" id="ARBA00022801"/>
    </source>
</evidence>
<evidence type="ECO:0000256" key="3">
    <source>
        <dbReference type="ARBA" id="ARBA00022825"/>
    </source>
</evidence>
<accession>A0ABW3MJA2</accession>
<gene>
    <name evidence="4" type="ORF">ACFQ1S_36935</name>
</gene>
<keyword evidence="5" id="KW-1185">Reference proteome</keyword>
<comment type="caution">
    <text evidence="4">The sequence shown here is derived from an EMBL/GenBank/DDBJ whole genome shotgun (WGS) entry which is preliminary data.</text>
</comment>
<dbReference type="Pfam" id="PF00574">
    <property type="entry name" value="CLP_protease"/>
    <property type="match status" value="1"/>
</dbReference>
<proteinExistence type="predicted"/>
<dbReference type="Gene3D" id="3.90.226.10">
    <property type="entry name" value="2-enoyl-CoA Hydratase, Chain A, domain 1"/>
    <property type="match status" value="1"/>
</dbReference>
<dbReference type="EMBL" id="JBHTIS010003046">
    <property type="protein sequence ID" value="MFD1050721.1"/>
    <property type="molecule type" value="Genomic_DNA"/>
</dbReference>
<evidence type="ECO:0000313" key="4">
    <source>
        <dbReference type="EMBL" id="MFD1050721.1"/>
    </source>
</evidence>
<keyword evidence="2" id="KW-0378">Hydrolase</keyword>